<sequence>MISTNTVTSSSISLTEDISSNPPPHIQNCIEELRSLGVTISRHRLYKEVIKSHSPKLRKKRRIGLALDQYEEIVTYKAQLGGVTLNLRLPSLLAESFCYLEDYLHVKGIFRKSPAVSRLRELEISLASGKNLSELRPPPHDVAGLVKSFLRSLPDPLFSEQIVSILIQCPSLMANELSGILLACTLLSPASLHCLQALLAMLALVAEHHSDNKMNENSLAVVIAPTLFYNRNSLKKPSKERATTQNIIHVIETMLNHLQDMAMVGIQGTADSEKTWKERKRTGSLSDLFKVFPRKNFKVRIASQPYPIRSRDIYDIQNPQILSGEVSEALPIIKKSVRGKRPLEKYKPLLTEAKRARLLEQSGNMKEVMIRRQIQIKDRKLVRRNAFLQRRGMQTTGSDVYITPASGSTQVLQSTTNNSPKIPFPFENIRENLEFKFISEDKISETVFPSPQKLNSQDSVATHLDTSGDMIRSRTEESLELFASSLLDPDSQTQTSVFDSTPNLPKKTMNKSSYTLPRPSMARRMNQQLGYFQCPENRVHINDKDVLLPTSIHEIYISANGCSSTPIAMLDSPIRVMSSVQQSADINTLPTQFGTVPLQRNIRLKDNPEATLLQLTTPHYTERHIQTDLPPRTRIPYQHTPITPNASQDKSNNTFSNSEISVDTTGLTDSETPASFHRQNPVRKSFRKLLSPVLPMKREGERDSFDKSNERSKSNSNPSSLKRNKPQRRWSLRAMFKSPTPPRPVINTTVISSPVPIKIPFHPVFTDRNTCYRATPPIVKRPCSKCTPPLDRVDYSPADAIGTEVTPKFTEWAGSPPSIISSENSDGTSYVEHNPQKQSLSKEDPLSDPLPPPLLHNTTATPSDNTSEDFLRDDSFSDTSFDTSPYLLDEESPVIHYPFVEASVFAKPHMGAIKVLPDLPPVAPLKRTKSPFKPATMPRGSHTFQRESSLKEVNPEIEVDYRPVPEIEKHNVIIDREGCCVETKPLPDVSDCVKLFEAMARPTGGVRRNTKIRASFTSFDNARNHSRLIKRTSMREPDRF</sequence>
<dbReference type="Proteomes" id="UP001165289">
    <property type="component" value="Unassembled WGS sequence"/>
</dbReference>
<dbReference type="Pfam" id="PF00620">
    <property type="entry name" value="RhoGAP"/>
    <property type="match status" value="1"/>
</dbReference>
<dbReference type="GO" id="GO:0007165">
    <property type="term" value="P:signal transduction"/>
    <property type="evidence" value="ECO:0007669"/>
    <property type="project" value="InterPro"/>
</dbReference>
<keyword evidence="4" id="KW-1185">Reference proteome</keyword>
<dbReference type="GO" id="GO:0005096">
    <property type="term" value="F:GTPase activator activity"/>
    <property type="evidence" value="ECO:0007669"/>
    <property type="project" value="TreeGrafter"/>
</dbReference>
<comment type="caution">
    <text evidence="3">The sequence shown here is derived from an EMBL/GenBank/DDBJ whole genome shotgun (WGS) entry which is preliminary data.</text>
</comment>
<proteinExistence type="predicted"/>
<dbReference type="PROSITE" id="PS50238">
    <property type="entry name" value="RHOGAP"/>
    <property type="match status" value="1"/>
</dbReference>
<dbReference type="InterPro" id="IPR008936">
    <property type="entry name" value="Rho_GTPase_activation_prot"/>
</dbReference>
<feature type="compositionally biased region" description="Polar residues" evidence="1">
    <location>
        <begin position="856"/>
        <end position="865"/>
    </location>
</feature>
<feature type="compositionally biased region" description="Polar residues" evidence="1">
    <location>
        <begin position="642"/>
        <end position="673"/>
    </location>
</feature>
<dbReference type="SMART" id="SM00324">
    <property type="entry name" value="RhoGAP"/>
    <property type="match status" value="1"/>
</dbReference>
<dbReference type="CDD" id="cd00159">
    <property type="entry name" value="RhoGAP"/>
    <property type="match status" value="1"/>
</dbReference>
<dbReference type="SUPFAM" id="SSF48350">
    <property type="entry name" value="GTPase activation domain, GAP"/>
    <property type="match status" value="1"/>
</dbReference>
<reference evidence="3 4" key="1">
    <citation type="journal article" date="2023" name="BMC Biol.">
        <title>The compact genome of the sponge Oopsacas minuta (Hexactinellida) is lacking key metazoan core genes.</title>
        <authorList>
            <person name="Santini S."/>
            <person name="Schenkelaars Q."/>
            <person name="Jourda C."/>
            <person name="Duchesne M."/>
            <person name="Belahbib H."/>
            <person name="Rocher C."/>
            <person name="Selva M."/>
            <person name="Riesgo A."/>
            <person name="Vervoort M."/>
            <person name="Leys S.P."/>
            <person name="Kodjabachian L."/>
            <person name="Le Bivic A."/>
            <person name="Borchiellini C."/>
            <person name="Claverie J.M."/>
            <person name="Renard E."/>
        </authorList>
    </citation>
    <scope>NUCLEOTIDE SEQUENCE [LARGE SCALE GENOMIC DNA]</scope>
    <source>
        <strain evidence="3">SPO-2</strain>
    </source>
</reference>
<dbReference type="PANTHER" id="PTHR15670">
    <property type="entry name" value="RHO GTPASE ACTIVATING PROTEIN 11A"/>
    <property type="match status" value="1"/>
</dbReference>
<feature type="compositionally biased region" description="Polar residues" evidence="1">
    <location>
        <begin position="818"/>
        <end position="828"/>
    </location>
</feature>
<dbReference type="EMBL" id="JAKMXF010000255">
    <property type="protein sequence ID" value="KAI6653698.1"/>
    <property type="molecule type" value="Genomic_DNA"/>
</dbReference>
<feature type="region of interest" description="Disordered" evidence="1">
    <location>
        <begin position="808"/>
        <end position="875"/>
    </location>
</feature>
<feature type="compositionally biased region" description="Polar residues" evidence="1">
    <location>
        <begin position="492"/>
        <end position="503"/>
    </location>
</feature>
<dbReference type="Gene3D" id="1.10.555.10">
    <property type="entry name" value="Rho GTPase activation protein"/>
    <property type="match status" value="1"/>
</dbReference>
<organism evidence="3 4">
    <name type="scientific">Oopsacas minuta</name>
    <dbReference type="NCBI Taxonomy" id="111878"/>
    <lineage>
        <taxon>Eukaryota</taxon>
        <taxon>Metazoa</taxon>
        <taxon>Porifera</taxon>
        <taxon>Hexactinellida</taxon>
        <taxon>Hexasterophora</taxon>
        <taxon>Lyssacinosida</taxon>
        <taxon>Leucopsacidae</taxon>
        <taxon>Oopsacas</taxon>
    </lineage>
</organism>
<feature type="region of interest" description="Disordered" evidence="1">
    <location>
        <begin position="928"/>
        <end position="948"/>
    </location>
</feature>
<dbReference type="InterPro" id="IPR042869">
    <property type="entry name" value="ARHGAP11A/B"/>
</dbReference>
<feature type="compositionally biased region" description="Basic and acidic residues" evidence="1">
    <location>
        <begin position="696"/>
        <end position="713"/>
    </location>
</feature>
<dbReference type="AlphaFoldDB" id="A0AAV7JXJ8"/>
<accession>A0AAV7JXJ8</accession>
<feature type="region of interest" description="Disordered" evidence="1">
    <location>
        <begin position="492"/>
        <end position="517"/>
    </location>
</feature>
<evidence type="ECO:0000313" key="3">
    <source>
        <dbReference type="EMBL" id="KAI6653698.1"/>
    </source>
</evidence>
<gene>
    <name evidence="3" type="ORF">LOD99_3202</name>
</gene>
<dbReference type="PANTHER" id="PTHR15670:SF4">
    <property type="entry name" value="RHO GTPASE-ACTIVATING PROTEIN 11A"/>
    <property type="match status" value="1"/>
</dbReference>
<evidence type="ECO:0000256" key="1">
    <source>
        <dbReference type="SAM" id="MobiDB-lite"/>
    </source>
</evidence>
<evidence type="ECO:0000313" key="4">
    <source>
        <dbReference type="Proteomes" id="UP001165289"/>
    </source>
</evidence>
<evidence type="ECO:0000259" key="2">
    <source>
        <dbReference type="PROSITE" id="PS50238"/>
    </source>
</evidence>
<protein>
    <submittedName>
        <fullName evidence="3">Rho GTPase-activating protein 17-like</fullName>
    </submittedName>
</protein>
<feature type="region of interest" description="Disordered" evidence="1">
    <location>
        <begin position="642"/>
        <end position="729"/>
    </location>
</feature>
<dbReference type="InterPro" id="IPR000198">
    <property type="entry name" value="RhoGAP_dom"/>
</dbReference>
<feature type="domain" description="Rho-GAP" evidence="2">
    <location>
        <begin position="83"/>
        <end position="262"/>
    </location>
</feature>
<name>A0AAV7JXJ8_9METZ</name>